<gene>
    <name evidence="4" type="ORF">THAOC_27810</name>
</gene>
<sequence length="3652" mass="399444">MLYLSAAVYGFILFSASSWGGVDGSRIRGANQQGDRALEGFSEQVGNVFCGSWNKCGVNVGLADLDEKQAVRCCSSDASLLSEGWKFTCISGITDVFGASPGCKKLPYLEAKAHCESFSGGRLCTYDEMKAKCTRNSGCGYDRRLVWGESLQTCISNSGSCTAKEPGACCSGFCDTATLQCVDAPTSSPSAAPTTSPSASPTPNPTDSPAPSASPTSTPSSSPSISPTNSPSASPTSSPSSSPSVDLPDEGDLLHTIWTSGKGVESFGCLSVDKSWRARDGTTFKYSCTRDVNVTQGIVITPNNGDRKSIVTAIRLYPGRHNPSQTPLSYILSGRADAESPWVYMFDGEFPGVRAGLPKNGDGLVINSTYESGDASLTYSEVRLPNNGDAYLDYKIEFTAVKGGSSTTYLRFAELELPGHLEASVSPTLSPSTTPTSQPTDAKTPTKSPSTAPTSSPSSSPSVDLPDEGDLLHNVLPSDASIVSLGCTSVGRAYQAVDGTTSRYHCTRNQTETQSIIITPGNGRKSILTAMRLYPSDRPRDQMPASYILSGRVGSVSPWVQMMSGDIPGVRETFTQNANAVVINSSFESGDTGLTYFEVGMPHNGDAYLDYKIEFTSMRGGDSQAFLRFGEIELPGHLEASVSPTLSPSTTPTSQPTDAKTPTKSPSTAPTSSPSSSPSVDLPDEGDLLNTVAPPGSSIENFGCVNDVRSWRAIDRTTSVYSCTRDINVTQSIIIAPNNGGRKSIVTAMRLYPSGKSGTLTPLSYILSGRADAESPWVYMFDGDFPGVREGLSRNPSGVEINSTYESGDDSLTYSEVGLPNNGDAYLDYKIEFTAVKGGSSTPYLRFAELELPGHLEASLSPTLSPSISPTKNPTDSPTVTPTAGPSQSPSTSPSFDPTSSPTHPILECPSYLAGRLPLCTASKDSSCEFGLLRYEVLEESSPGASNGILCARVEIPNHDGWVGIGFSDNGSMTGSSIATTAVVGVPSSGTVLKYSLTARDKAGVYLMENQTLRGTSIFIDDADTTIMTFAKLLSETDEVEILTSGLNHFIAAKGGEFFLGDYHTPHYSNRQPGIEKDFSEDVPTSSPSFAPTMSVSYQVAKDAIEPYLSTSSGLGVTANNLKAKHTADHCSIATPTSSPSATPTSKPTFQPTVEGFAMPCPPAGDDPISLSSGSQRFQLSLANSACSIFIRKSTGALVPYARSYGGGVWEASPGPMAASMDSIDCTSSCLVELTPLDDLDDEYILVTKAARSTTNRDQIARWLEMTSFGPRMDEINALDDGVWSVEDRAAHLRQQIEIPMTSHREYFRERANAIWDDTSIPAKSDHPCSPGSKWRRYTYVEQDREYTRDDEYIYTTFETVEAEKDLEYFIFESDSFDEVNVGNGERGFNFRNRAHHSGIGYYDMHMQGDFSEFICSLAFEWSLFHPDFYLIIVVYRFALVEWNITMQEADEYPISFRYASASKYGGGNSPLKLSVNGEVISSAYPFIYTDSWSMYKYSDMIDVTLNSGSNTIRLELAEDHSGPNIDHLRVGKPPAVVMKTNGWARTVLRNGISLLNGWPMVWDETTEVSFRSYPDPPQGDLWLFGANYGRLQLRFPTGAEKFLEAGNPPVDFTGYEQYLPNNYFSFDHLDVWSNTTSDMWDGTPLLEGQEMLLVNGIDSAVCDFIPAFAEEASLDAPIFGRLPDDSWVQWTPTIQLEPNGPAHNAPPSQRSSSTLADGGGSTVISTNERTKCANVPRSPFNDDTCILSTESTACAPFEVIGEVPVDLNATNIEAIYDLTGRLVYAIRGLGLDLIEQHVCSGSKTRWEYEVGTCDSPSSLGNNTRKAIVSALSSGTVPPDYFKDIKVRARDCDATDITLENLNIKIQTGAYCVKQVHPDDWNVYDFTVWASRHPGGSYNIQKWATDTFQSTYETNGWQLDYPFKASPDRPEVQEHPMNRWETNGKRPNVEFIGTFGSTVAYRDLPNDLKLQEVSDYFGATAEPVTGGGVVVCGSAGEVSNDPFKRQVFDFDSNEERTTRDDVMDNQKHVVWSEIALNGEDQLRQRMAWALCQIVTTVPSNIDARFQTEIYTEYYDICVKHAFGNYRNLLKEASYSPLMAEHLSYLKSKSHEYVYRTENRRIARADENFAREVMQLFTIGLFSLNDDGTPVLDNETNKPLETYTNEDIESFSRAWTGFERVGVRGNYEEVRGGSENNRLDPMRIDPSWRDAFPKPDLDGGFVGDRYALCVDLPDRSFLKAGAKYRLLGGSPLPQLTSDPSQFAQDSKYPYLLHLELNSTNSDLYKALDADTEGQYAMTVTLQSDIECFGVECKLDTIRTVKIGSVYYEFVEKPCVELSFFEGKQISRRENKLFGAMCANPKLAHASEACCREERLQEVRSADKVPGVTFFYEAERMKYDTAHDRCVDYGKDLCFFEKTRIQDTPNDGFRKGYSWTNLDCSINVKINKEGYIAIVHDAELSSKNEVDSQGIPSHLEENDTQNWFWVQWEGPFPGSSESDTCASFGCKTLASGDCLCKTSLNDTPVFQDLSTTNKTDILSQLFIGAPGIPSNSEPDASNPDFVAHKVHGVLDEHTVLEVNDDKGRTFLLKNVLSTVTLEGWAQLPAIYGVDEISSNSSVVYKSHGSASSGDIVDFLDDDQAFVEWDSISVEADGLYDISFRYSMGTETRTMQLFVNEEEIFLEHAGRPLEQINHIADEPPPESMPLTRCQGDCDSDDECGDGLFCLKMDGNEGYFPGCSGLPSGNGRDYCVDPSDSVLPIFLPTGGFNQDWRHWSTQVFMNAGVNTIRLKVAHMGESAPNIDYLKVEGVRTPTTASFRNPPHFVSHIVNKDNLGEKNVRDAMYETDAVLDHYIFHDNTAPFLCHRIMQRFGLSNPSPRYVKECTKAFRSGKYAVSDEISFGSEEYGSLEATIAAVLLDKEATDEAISQDMSHGSLREPILKVMHLLRSQNFEAVIPVSPTGLPMARDYHLRLWKMNLKIGQSPYEFPTVFSWFLPEFVADVGPTLDAKLVSPEALVSTMPNTLGILNGMFSLIKYGLTDCFQGFSTNPSIGDSCASQSSSNSAERYSKSYGRLAFEPSGHTTAEYLGELATLLTAGRLSDANRAEILAACDSNDKASAVRCIQQLLITTGEFHSTNTQTPTGETRIEEEVRIESDEPYKAIVYIYFAGGCDSYSMLTPHTCTRNPNYDVYDRYRSIRGRSDLSEGVGLPRSGLLEIDANNPAQPCETFGIHNNLTVLEELYDAGELTFIANAGLLSRPVDTSNYRKEMPTQLFAHNAMTKETKSEDLFDLFGGTGVGGRLADVLTAKGVPTNTFSIDGQQVLLTGVQGGGGPSPVVLSRDGLPAFNQYPELPHMNQVILNLNNVTSPDSGFFAETWSHGLADSLSKQAILKDAIDAATIKSNVTAEDLNNKFLRELIMCTRIMQTRETRGSKRDICYVSEGGFDMHSNVLEALMNKFTSVNFALGKFVQEVKALGLWTNVTVVQFSEFGRTLDPNSGDGVDHAWGGNHFVFGGSIDGGKVRGLYPHDFVQSSTNPIALSRGRLIPTTPWDASLAGVAEWFGADKGSEMEKVLPMHSNFDSSVIFDEAELYKSEGTVEAPASITSDAGQVPELTVSADVSLQNDEGELSHLEDASDVDNDSKLLGIATKEASSLFH</sequence>
<evidence type="ECO:0000313" key="4">
    <source>
        <dbReference type="EMBL" id="EJK52867.1"/>
    </source>
</evidence>
<dbReference type="InterPro" id="IPR045266">
    <property type="entry name" value="DOH_DOMON"/>
</dbReference>
<dbReference type="PROSITE" id="PS50836">
    <property type="entry name" value="DOMON"/>
    <property type="match status" value="1"/>
</dbReference>
<dbReference type="Pfam" id="PF07394">
    <property type="entry name" value="DUF1501"/>
    <property type="match status" value="1"/>
</dbReference>
<accession>K0S1T0</accession>
<keyword evidence="2" id="KW-0732">Signal</keyword>
<dbReference type="CDD" id="cd09631">
    <property type="entry name" value="DOMON_DOH"/>
    <property type="match status" value="1"/>
</dbReference>
<feature type="chain" id="PRO_5003837471" description="DOMON domain-containing protein" evidence="2">
    <location>
        <begin position="25"/>
        <end position="3652"/>
    </location>
</feature>
<dbReference type="InterPro" id="IPR008979">
    <property type="entry name" value="Galactose-bd-like_sf"/>
</dbReference>
<proteinExistence type="predicted"/>
<comment type="caution">
    <text evidence="4">The sequence shown here is derived from an EMBL/GenBank/DDBJ whole genome shotgun (WGS) entry which is preliminary data.</text>
</comment>
<evidence type="ECO:0000313" key="5">
    <source>
        <dbReference type="Proteomes" id="UP000266841"/>
    </source>
</evidence>
<dbReference type="PANTHER" id="PTHR43737:SF1">
    <property type="entry name" value="DUF1501 DOMAIN-CONTAINING PROTEIN"/>
    <property type="match status" value="1"/>
</dbReference>
<protein>
    <recommendedName>
        <fullName evidence="3">DOMON domain-containing protein</fullName>
    </recommendedName>
</protein>
<dbReference type="InterPro" id="IPR010869">
    <property type="entry name" value="DUF1501"/>
</dbReference>
<dbReference type="SMART" id="SM00664">
    <property type="entry name" value="DoH"/>
    <property type="match status" value="1"/>
</dbReference>
<feature type="compositionally biased region" description="Low complexity" evidence="1">
    <location>
        <begin position="185"/>
        <end position="199"/>
    </location>
</feature>
<feature type="region of interest" description="Disordered" evidence="1">
    <location>
        <begin position="861"/>
        <end position="902"/>
    </location>
</feature>
<dbReference type="PANTHER" id="PTHR43737">
    <property type="entry name" value="BLL7424 PROTEIN"/>
    <property type="match status" value="1"/>
</dbReference>
<feature type="compositionally biased region" description="Low complexity" evidence="1">
    <location>
        <begin position="641"/>
        <end position="679"/>
    </location>
</feature>
<dbReference type="InterPro" id="IPR014917">
    <property type="entry name" value="DUF1800"/>
</dbReference>
<evidence type="ECO:0000256" key="2">
    <source>
        <dbReference type="SAM" id="SignalP"/>
    </source>
</evidence>
<evidence type="ECO:0000259" key="3">
    <source>
        <dbReference type="PROSITE" id="PS50836"/>
    </source>
</evidence>
<dbReference type="Gene3D" id="2.60.120.260">
    <property type="entry name" value="Galactose-binding domain-like"/>
    <property type="match status" value="2"/>
</dbReference>
<feature type="domain" description="DOMON" evidence="3">
    <location>
        <begin position="929"/>
        <end position="1055"/>
    </location>
</feature>
<dbReference type="InterPro" id="IPR005018">
    <property type="entry name" value="DOMON_domain"/>
</dbReference>
<dbReference type="OMA" id="LDYKIEF"/>
<feature type="compositionally biased region" description="Low complexity" evidence="1">
    <location>
        <begin position="209"/>
        <end position="244"/>
    </location>
</feature>
<reference evidence="4 5" key="1">
    <citation type="journal article" date="2012" name="Genome Biol.">
        <title>Genome and low-iron response of an oceanic diatom adapted to chronic iron limitation.</title>
        <authorList>
            <person name="Lommer M."/>
            <person name="Specht M."/>
            <person name="Roy A.S."/>
            <person name="Kraemer L."/>
            <person name="Andreson R."/>
            <person name="Gutowska M.A."/>
            <person name="Wolf J."/>
            <person name="Bergner S.V."/>
            <person name="Schilhabel M.B."/>
            <person name="Klostermeier U.C."/>
            <person name="Beiko R.G."/>
            <person name="Rosenstiel P."/>
            <person name="Hippler M."/>
            <person name="Laroche J."/>
        </authorList>
    </citation>
    <scope>NUCLEOTIDE SEQUENCE [LARGE SCALE GENOMIC DNA]</scope>
    <source>
        <strain evidence="4 5">CCMP1005</strain>
    </source>
</reference>
<feature type="signal peptide" evidence="2">
    <location>
        <begin position="1"/>
        <end position="24"/>
    </location>
</feature>
<feature type="region of interest" description="Disordered" evidence="1">
    <location>
        <begin position="423"/>
        <end position="471"/>
    </location>
</feature>
<dbReference type="Proteomes" id="UP000266841">
    <property type="component" value="Unassembled WGS sequence"/>
</dbReference>
<feature type="compositionally biased region" description="Low complexity" evidence="1">
    <location>
        <begin position="861"/>
        <end position="871"/>
    </location>
</feature>
<feature type="compositionally biased region" description="Low complexity" evidence="1">
    <location>
        <begin position="881"/>
        <end position="902"/>
    </location>
</feature>
<feature type="region of interest" description="Disordered" evidence="1">
    <location>
        <begin position="185"/>
        <end position="249"/>
    </location>
</feature>
<dbReference type="Pfam" id="PF08811">
    <property type="entry name" value="DUF1800"/>
    <property type="match status" value="2"/>
</dbReference>
<evidence type="ECO:0000256" key="1">
    <source>
        <dbReference type="SAM" id="MobiDB-lite"/>
    </source>
</evidence>
<feature type="compositionally biased region" description="Polar residues" evidence="1">
    <location>
        <begin position="1707"/>
        <end position="1716"/>
    </location>
</feature>
<dbReference type="EMBL" id="AGNL01039097">
    <property type="protein sequence ID" value="EJK52867.1"/>
    <property type="molecule type" value="Genomic_DNA"/>
</dbReference>
<dbReference type="OrthoDB" id="411021at2759"/>
<keyword evidence="5" id="KW-1185">Reference proteome</keyword>
<feature type="region of interest" description="Disordered" evidence="1">
    <location>
        <begin position="1695"/>
        <end position="1723"/>
    </location>
</feature>
<feature type="region of interest" description="Disordered" evidence="1">
    <location>
        <begin position="640"/>
        <end position="694"/>
    </location>
</feature>
<organism evidence="4 5">
    <name type="scientific">Thalassiosira oceanica</name>
    <name type="common">Marine diatom</name>
    <dbReference type="NCBI Taxonomy" id="159749"/>
    <lineage>
        <taxon>Eukaryota</taxon>
        <taxon>Sar</taxon>
        <taxon>Stramenopiles</taxon>
        <taxon>Ochrophyta</taxon>
        <taxon>Bacillariophyta</taxon>
        <taxon>Coscinodiscophyceae</taxon>
        <taxon>Thalassiosirophycidae</taxon>
        <taxon>Thalassiosirales</taxon>
        <taxon>Thalassiosiraceae</taxon>
        <taxon>Thalassiosira</taxon>
    </lineage>
</organism>
<name>K0S1T0_THAOC</name>
<feature type="compositionally biased region" description="Low complexity" evidence="1">
    <location>
        <begin position="424"/>
        <end position="462"/>
    </location>
</feature>
<dbReference type="SUPFAM" id="SSF49785">
    <property type="entry name" value="Galactose-binding domain-like"/>
    <property type="match status" value="1"/>
</dbReference>
<dbReference type="eggNOG" id="ENOG502T6CQ">
    <property type="taxonomic scope" value="Eukaryota"/>
</dbReference>